<feature type="region of interest" description="Disordered" evidence="3">
    <location>
        <begin position="778"/>
        <end position="971"/>
    </location>
</feature>
<feature type="compositionally biased region" description="Polar residues" evidence="3">
    <location>
        <begin position="917"/>
        <end position="931"/>
    </location>
</feature>
<feature type="compositionally biased region" description="Polar residues" evidence="3">
    <location>
        <begin position="307"/>
        <end position="322"/>
    </location>
</feature>
<evidence type="ECO:0000313" key="5">
    <source>
        <dbReference type="EMBL" id="CRK49118.1"/>
    </source>
</evidence>
<dbReference type="Pfam" id="PF12937">
    <property type="entry name" value="F-box-like"/>
    <property type="match status" value="1"/>
</dbReference>
<dbReference type="AlphaFoldDB" id="A0A0G4NRI7"/>
<dbReference type="InterPro" id="IPR042627">
    <property type="entry name" value="FBXW2"/>
</dbReference>
<feature type="domain" description="F-box" evidence="4">
    <location>
        <begin position="526"/>
        <end position="573"/>
    </location>
</feature>
<organism evidence="5 6">
    <name type="scientific">Verticillium longisporum</name>
    <name type="common">Verticillium dahliae var. longisporum</name>
    <dbReference type="NCBI Taxonomy" id="100787"/>
    <lineage>
        <taxon>Eukaryota</taxon>
        <taxon>Fungi</taxon>
        <taxon>Dikarya</taxon>
        <taxon>Ascomycota</taxon>
        <taxon>Pezizomycotina</taxon>
        <taxon>Sordariomycetes</taxon>
        <taxon>Hypocreomycetidae</taxon>
        <taxon>Glomerellales</taxon>
        <taxon>Plectosphaerellaceae</taxon>
        <taxon>Verticillium</taxon>
    </lineage>
</organism>
<gene>
    <name evidence="5" type="ORF">BN1723_016998</name>
</gene>
<dbReference type="InterPro" id="IPR036047">
    <property type="entry name" value="F-box-like_dom_sf"/>
</dbReference>
<sequence>MEHDSRDWQQKLLEKPLRPPTGEPHNAMLKPEEVEEVEKKHTLVVALQKKTKSWDTMPAGVKKPYATTTWCHMVEMAALLGIYWSEFDRSHDRYRAEGNGYMLTGEKMTDLGIMFTFQVYGKSEFKANRIIPVEEVKDLCFGVVPTIFRRPEAVDMRRLTDDRQDLSMLNLSNRIEISETLGLIGCNTNTVNYFAREDTQNKRVAHLFPSKSLPVRHSAGLLKDDESTQESARAIPKSPTEAYSRRSRQLSARQESPDLSSTPSLGKQSKELKEGGLPHPDSVSNRLRRHLARNTQRERPAGFLATPDTSEIAGSSTENLTRPRSRHLTRSSRTPEATSVPSAHQMQEAPSPADSPAHTVFSSNVATPPITDADDEPFGDADESLQQSIRALSARPSFDTVAAQDASLPSPRLSPTLAAAQLHTADSEDVDDEGRLITTGDRPWYHESQTADELDDYSVVSTGDGSRTPSGVADPQHTMFDVRSMMETFDSMPNEMKSFIMYQFLRRCPRKTLRLVADAVTPALKCDFLKQLPLELSFNVLSYLDHQDLCRAAQVSKNWRNIIDTNETGWKELFDRDGFTLPKGELDKAIAQGWGWQDPVGAMGAEVDLSKINLMSSQETEVAKTLAKPDPTAKLRSAKRKRGLNIGGADRSKRRASAQETARVEAAHGVARQHKSAGPPHAPAEARRPASSQTVSVTFDEDNKAVMGPDTSHLHFEVSECIETKTVTTTTTTKRTYPPVHVRDARPLGQLDGKEYPLANKPLPPELASFSYNIPHTTQQGVDQTVSRMLPKKRTGKSLPVRHSAGLLKDDESTQESARAIPKSPTEAYSRRSRQLSARQESPDLSSTPSLGKQSKELKEGGLPHPDSVSNRLRRHLARNTQRERPAGFLATPDTSEIAGSSTENLTRPRSRHLTRSSRTPEATSVPSAHQMQEAPSPADSPAHTVFSSNVATPPITDADDEPFGDADESLQQSIRALSARPSFDTVAAQDASLPSPRLSPTLAAAQLHTADSEDVDDEGRLITTGDRPWYHESQTADELDDYSVVSTGDGSRTPSGVADPQHTMFDVRSMMETFDSMPNEMKSFIMYQFLRRCPRKTLRLVADAVTPALKCDFLKQLPLELSFNVLSYLDHQDLCRVV</sequence>
<dbReference type="Proteomes" id="UP000045706">
    <property type="component" value="Unassembled WGS sequence"/>
</dbReference>
<dbReference type="SUPFAM" id="SSF81383">
    <property type="entry name" value="F-box domain"/>
    <property type="match status" value="2"/>
</dbReference>
<evidence type="ECO:0000256" key="3">
    <source>
        <dbReference type="SAM" id="MobiDB-lite"/>
    </source>
</evidence>
<feature type="region of interest" description="Disordered" evidence="3">
    <location>
        <begin position="220"/>
        <end position="385"/>
    </location>
</feature>
<feature type="compositionally biased region" description="Basic and acidic residues" evidence="3">
    <location>
        <begin position="1"/>
        <end position="17"/>
    </location>
</feature>
<feature type="domain" description="F-box" evidence="4">
    <location>
        <begin position="1112"/>
        <end position="1139"/>
    </location>
</feature>
<proteinExistence type="predicted"/>
<evidence type="ECO:0000313" key="6">
    <source>
        <dbReference type="Proteomes" id="UP000045706"/>
    </source>
</evidence>
<reference evidence="6" key="1">
    <citation type="submission" date="2015-05" db="EMBL/GenBank/DDBJ databases">
        <authorList>
            <person name="Fogelqvist Johan"/>
        </authorList>
    </citation>
    <scope>NUCLEOTIDE SEQUENCE [LARGE SCALE GENOMIC DNA]</scope>
</reference>
<feature type="region of interest" description="Disordered" evidence="3">
    <location>
        <begin position="1008"/>
        <end position="1028"/>
    </location>
</feature>
<keyword evidence="1" id="KW-0853">WD repeat</keyword>
<dbReference type="PANTHER" id="PTHR44436">
    <property type="entry name" value="F-BOX/WD REPEAT-CONTAINING PROTEIN 2"/>
    <property type="match status" value="1"/>
</dbReference>
<dbReference type="SMART" id="SM00256">
    <property type="entry name" value="FBOX"/>
    <property type="match status" value="1"/>
</dbReference>
<dbReference type="PROSITE" id="PS50181">
    <property type="entry name" value="FBOX"/>
    <property type="match status" value="2"/>
</dbReference>
<feature type="region of interest" description="Disordered" evidence="3">
    <location>
        <begin position="422"/>
        <end position="476"/>
    </location>
</feature>
<feature type="region of interest" description="Disordered" evidence="3">
    <location>
        <begin position="1"/>
        <end position="27"/>
    </location>
</feature>
<protein>
    <recommendedName>
        <fullName evidence="4">F-box domain-containing protein</fullName>
    </recommendedName>
</protein>
<feature type="compositionally biased region" description="Polar residues" evidence="3">
    <location>
        <begin position="835"/>
        <end position="853"/>
    </location>
</feature>
<feature type="compositionally biased region" description="Polar residues" evidence="3">
    <location>
        <begin position="893"/>
        <end position="908"/>
    </location>
</feature>
<feature type="compositionally biased region" description="Polar residues" evidence="3">
    <location>
        <begin position="459"/>
        <end position="469"/>
    </location>
</feature>
<evidence type="ECO:0000259" key="4">
    <source>
        <dbReference type="PROSITE" id="PS50181"/>
    </source>
</evidence>
<dbReference type="PANTHER" id="PTHR44436:SF1">
    <property type="entry name" value="F-BOX_WD REPEAT-CONTAINING PROTEIN 2"/>
    <property type="match status" value="1"/>
</dbReference>
<feature type="compositionally biased region" description="Polar residues" evidence="3">
    <location>
        <begin position="249"/>
        <end position="267"/>
    </location>
</feature>
<feature type="compositionally biased region" description="Acidic residues" evidence="3">
    <location>
        <begin position="958"/>
        <end position="969"/>
    </location>
</feature>
<dbReference type="InterPro" id="IPR001810">
    <property type="entry name" value="F-box_dom"/>
</dbReference>
<feature type="compositionally biased region" description="Acidic residues" evidence="3">
    <location>
        <begin position="372"/>
        <end position="383"/>
    </location>
</feature>
<evidence type="ECO:0000256" key="2">
    <source>
        <dbReference type="ARBA" id="ARBA00022737"/>
    </source>
</evidence>
<feature type="region of interest" description="Disordered" evidence="3">
    <location>
        <begin position="623"/>
        <end position="695"/>
    </location>
</feature>
<keyword evidence="2" id="KW-0677">Repeat</keyword>
<feature type="compositionally biased region" description="Polar residues" evidence="3">
    <location>
        <begin position="778"/>
        <end position="787"/>
    </location>
</feature>
<accession>A0A0G4NRI7</accession>
<dbReference type="EMBL" id="CVQI01038306">
    <property type="protein sequence ID" value="CRK49118.1"/>
    <property type="molecule type" value="Genomic_DNA"/>
</dbReference>
<evidence type="ECO:0000256" key="1">
    <source>
        <dbReference type="ARBA" id="ARBA00022574"/>
    </source>
</evidence>
<name>A0A0G4NRI7_VERLO</name>
<feature type="compositionally biased region" description="Polar residues" evidence="3">
    <location>
        <begin position="331"/>
        <end position="345"/>
    </location>
</feature>
<dbReference type="Gene3D" id="1.20.1280.50">
    <property type="match status" value="2"/>
</dbReference>
<dbReference type="CDD" id="cd22147">
    <property type="entry name" value="F-box_SpPof1-like"/>
    <property type="match status" value="1"/>
</dbReference>